<accession>A0ACC5YU96</accession>
<reference evidence="1" key="1">
    <citation type="submission" date="2020-02" db="EMBL/GenBank/DDBJ databases">
        <title>Genome sequencing of the panga catfish, Pangasius djambal.</title>
        <authorList>
            <person name="Wen M."/>
            <person name="Zahm M."/>
            <person name="Roques C."/>
            <person name="Cabau C."/>
            <person name="Klopp C."/>
            <person name="Donnadieu C."/>
            <person name="Jouanno E."/>
            <person name="Avarre J.-C."/>
            <person name="Campet M."/>
            <person name="Ha T."/>
            <person name="Dugue R."/>
            <person name="Lampietro C."/>
            <person name="Louis A."/>
            <person name="Herpin A."/>
            <person name="Echchiki A."/>
            <person name="Berthelot C."/>
            <person name="Parey E."/>
            <person name="Roest-Crollius H."/>
            <person name="Braasch I."/>
            <person name="Postlethwait J.H."/>
            <person name="Bobe J."/>
            <person name="Montfort J."/>
            <person name="Bouchez O."/>
            <person name="Begum T."/>
            <person name="Schartl M."/>
            <person name="Gustiano R."/>
            <person name="Guiguen Y."/>
        </authorList>
    </citation>
    <scope>NUCLEOTIDE SEQUENCE</scope>
    <source>
        <strain evidence="1">Pdj_M5554</strain>
    </source>
</reference>
<evidence type="ECO:0000313" key="2">
    <source>
        <dbReference type="Proteomes" id="UP000830395"/>
    </source>
</evidence>
<gene>
    <name evidence="1" type="ORF">PDJAM_G00042000</name>
</gene>
<comment type="caution">
    <text evidence="1">The sequence shown here is derived from an EMBL/GenBank/DDBJ whole genome shotgun (WGS) entry which is preliminary data.</text>
</comment>
<evidence type="ECO:0000313" key="1">
    <source>
        <dbReference type="EMBL" id="MCJ8738983.1"/>
    </source>
</evidence>
<proteinExistence type="predicted"/>
<dbReference type="EMBL" id="CM040987">
    <property type="protein sequence ID" value="MCJ8738983.1"/>
    <property type="molecule type" value="Genomic_DNA"/>
</dbReference>
<sequence length="534" mass="57427">MFDQFRSSPGSKMTHLRMLRLAAGLLLLSLVAGSKCPDQQRCGDEQTCCQIHSGEFNCCPFHQGECCEDHLHCCPEGMLCEVKESRCTNATHSFPWSERFPSEHTGFIKAVCCEDFIHCCPHGKKCNLAAQSCDDPSGSVPWLKKEPSRPIGGQKVLETKVSDVPCDDTATCPDGTTCCKNEQGGWSCCPLPQAVCCEDFIHCCPHGKKCNLTAESCDDPSGSVPWLKKEPSRPINGQKVLETKVSDVPCDDTATCPDGTTCCKNEQGGWSCCPLPQAVCCEDFIHCCPHGKKCNLAAESCDDPSGSVPWLKKEPSRPIGGQKVLETKVSDVPCDDTATCPDGTTCCKNEQGGWSCCPLPQAVCCEDFIHCCPHGKKCNLAAESCDDPSGSVPWLKKEPSRPIGGQKVLETEVSDVPCDDTATCPDGTTCCKNEQGGWSCCPLPQAVCCEDFIHCCPHGKKCNLAAESCDDPSGSVPWLKKEPSRPIGGQKVLETEVSDVPCDGIVACADGTTCCKNEQGGWSCCPLPQVNPFQ</sequence>
<protein>
    <submittedName>
        <fullName evidence="1">Uncharacterized protein</fullName>
    </submittedName>
</protein>
<dbReference type="Proteomes" id="UP000830395">
    <property type="component" value="Chromosome 13"/>
</dbReference>
<name>A0ACC5YU96_9TELE</name>
<keyword evidence="2" id="KW-1185">Reference proteome</keyword>
<organism evidence="1 2">
    <name type="scientific">Pangasius djambal</name>
    <dbReference type="NCBI Taxonomy" id="1691987"/>
    <lineage>
        <taxon>Eukaryota</taxon>
        <taxon>Metazoa</taxon>
        <taxon>Chordata</taxon>
        <taxon>Craniata</taxon>
        <taxon>Vertebrata</taxon>
        <taxon>Euteleostomi</taxon>
        <taxon>Actinopterygii</taxon>
        <taxon>Neopterygii</taxon>
        <taxon>Teleostei</taxon>
        <taxon>Ostariophysi</taxon>
        <taxon>Siluriformes</taxon>
        <taxon>Pangasiidae</taxon>
        <taxon>Pangasius</taxon>
    </lineage>
</organism>